<keyword evidence="2" id="KW-1185">Reference proteome</keyword>
<proteinExistence type="predicted"/>
<name>A0ABQ0LMV6_MYCCL</name>
<dbReference type="EMBL" id="DF847768">
    <property type="protein sequence ID" value="GAT52405.1"/>
    <property type="molecule type" value="Genomic_DNA"/>
</dbReference>
<sequence>MGRLFPVFTSPVSYKVSRNFYEFESKSTIAARILHRNGLRSYECIPEYAGPSNRLATAPPGAGCLSGSGLKLRTTGF</sequence>
<evidence type="ECO:0000313" key="1">
    <source>
        <dbReference type="EMBL" id="GAT52405.1"/>
    </source>
</evidence>
<reference evidence="1" key="1">
    <citation type="submission" date="2014-09" db="EMBL/GenBank/DDBJ databases">
        <title>Genome sequence of the luminous mushroom Mycena chlorophos for searching fungal bioluminescence genes.</title>
        <authorList>
            <person name="Tanaka Y."/>
            <person name="Kasuga D."/>
            <person name="Oba Y."/>
            <person name="Hase S."/>
            <person name="Sato K."/>
            <person name="Oba Y."/>
            <person name="Sakakibara Y."/>
        </authorList>
    </citation>
    <scope>NUCLEOTIDE SEQUENCE</scope>
</reference>
<gene>
    <name evidence="1" type="ORF">MCHLO_09457</name>
</gene>
<organism evidence="1 2">
    <name type="scientific">Mycena chlorophos</name>
    <name type="common">Agaric fungus</name>
    <name type="synonym">Agaricus chlorophos</name>
    <dbReference type="NCBI Taxonomy" id="658473"/>
    <lineage>
        <taxon>Eukaryota</taxon>
        <taxon>Fungi</taxon>
        <taxon>Dikarya</taxon>
        <taxon>Basidiomycota</taxon>
        <taxon>Agaricomycotina</taxon>
        <taxon>Agaricomycetes</taxon>
        <taxon>Agaricomycetidae</taxon>
        <taxon>Agaricales</taxon>
        <taxon>Marasmiineae</taxon>
        <taxon>Mycenaceae</taxon>
        <taxon>Mycena</taxon>
    </lineage>
</organism>
<evidence type="ECO:0000313" key="2">
    <source>
        <dbReference type="Proteomes" id="UP000815677"/>
    </source>
</evidence>
<accession>A0ABQ0LMV6</accession>
<dbReference type="Proteomes" id="UP000815677">
    <property type="component" value="Unassembled WGS sequence"/>
</dbReference>
<protein>
    <submittedName>
        <fullName evidence="1">Uncharacterized protein</fullName>
    </submittedName>
</protein>